<dbReference type="Proteomes" id="UP000214747">
    <property type="component" value="Unassembled WGS sequence"/>
</dbReference>
<dbReference type="AlphaFoldDB" id="A0A225SPD5"/>
<keyword evidence="2" id="KW-1185">Reference proteome</keyword>
<dbReference type="EMBL" id="NJGV01000022">
    <property type="protein sequence ID" value="OWY32837.1"/>
    <property type="molecule type" value="Genomic_DNA"/>
</dbReference>
<evidence type="ECO:0000313" key="2">
    <source>
        <dbReference type="Proteomes" id="UP000214747"/>
    </source>
</evidence>
<proteinExistence type="predicted"/>
<gene>
    <name evidence="1" type="ORF">CEJ45_19245</name>
</gene>
<evidence type="ECO:0000313" key="1">
    <source>
        <dbReference type="EMBL" id="OWY32837.1"/>
    </source>
</evidence>
<accession>A0A225SPD5</accession>
<reference evidence="1 2" key="1">
    <citation type="journal article" date="2010" name="Int. J. Syst. Evol. Microbiol.">
        <title>Reclassification of Herbaspirillum putei as a later heterotypic synonym of Herbaspirillum huttiense, with the description of H. huttiense subsp. huttiense subsp. nov. and H. huttiense subsp. putei subsp. nov., comb. nov., and description of Herbaspirillum aquaticum sp. nov.</title>
        <authorList>
            <person name="Dobritsa A.P."/>
            <person name="Reddy M.C."/>
            <person name="Samadpour M."/>
        </authorList>
    </citation>
    <scope>NUCLEOTIDE SEQUENCE [LARGE SCALE GENOMIC DNA]</scope>
    <source>
        <strain evidence="1 2">IEH 4430</strain>
    </source>
</reference>
<organism evidence="1 2">
    <name type="scientific">Herbaspirillum aquaticum</name>
    <dbReference type="NCBI Taxonomy" id="568783"/>
    <lineage>
        <taxon>Bacteria</taxon>
        <taxon>Pseudomonadati</taxon>
        <taxon>Pseudomonadota</taxon>
        <taxon>Betaproteobacteria</taxon>
        <taxon>Burkholderiales</taxon>
        <taxon>Oxalobacteraceae</taxon>
        <taxon>Herbaspirillum</taxon>
    </lineage>
</organism>
<protein>
    <submittedName>
        <fullName evidence="1">Uncharacterized protein</fullName>
    </submittedName>
</protein>
<sequence>MTMPAGVRHLRNCTWLGVHAGSIDAGDADPAWCHANLDWLMAGRGGAILGRGFTKFALVPVLDNFGYPNSIF</sequence>
<name>A0A225SPD5_9BURK</name>
<comment type="caution">
    <text evidence="1">The sequence shown here is derived from an EMBL/GenBank/DDBJ whole genome shotgun (WGS) entry which is preliminary data.</text>
</comment>